<reference evidence="1 7" key="2">
    <citation type="journal article" date="2015" name="Genome Announc.">
        <title>Complete Genome Sequencing of a Multidrug-Resistant and Human-Invasive Salmonella enterica Serovar Typhimurium Strain of the Emerging Sequence Type 213 Genotype.</title>
        <authorList>
            <person name="Calva E."/>
            <person name="Silva C."/>
            <person name="Zaidi M.B."/>
            <person name="Sanchez-Flores A."/>
            <person name="Estrada K."/>
            <person name="Silva G.G."/>
            <person name="Soto-Jimenez L.M."/>
            <person name="Wiesner M."/>
            <person name="Fernandez-Mora M."/>
            <person name="Edwards R.A."/>
            <person name="Vinuesa P."/>
        </authorList>
    </citation>
    <scope>NUCLEOTIDE SEQUENCE [LARGE SCALE GENOMIC DNA]</scope>
    <source>
        <strain evidence="1 7">YU39</strain>
    </source>
</reference>
<proteinExistence type="predicted"/>
<name>A0A0F7J533_SALTM</name>
<dbReference type="Proteomes" id="UP000885258">
    <property type="component" value="Unassembled WGS sequence"/>
</dbReference>
<accession>A0A0F7J533</accession>
<reference evidence="4" key="5">
    <citation type="submission" date="2019-10" db="EMBL/GenBank/DDBJ databases">
        <authorList>
            <consortium name="NCBI Pathogen Detection Project"/>
        </authorList>
    </citation>
    <scope>NUCLEOTIDE SEQUENCE</scope>
    <source>
        <strain evidence="4">Salmonella enterica</strain>
    </source>
</reference>
<evidence type="ECO:0000313" key="5">
    <source>
        <dbReference type="EMBL" id="KTZ05531.1"/>
    </source>
</evidence>
<dbReference type="EMBL" id="CP011428">
    <property type="protein sequence ID" value="AKH06642.1"/>
    <property type="molecule type" value="Genomic_DNA"/>
</dbReference>
<dbReference type="PATRIC" id="fig|59201.158.peg.1092"/>
<dbReference type="EMBL" id="JYVU01000070">
    <property type="protein sequence ID" value="KTZ05531.1"/>
    <property type="molecule type" value="Genomic_DNA"/>
</dbReference>
<accession>A0A0J0ZD72</accession>
<evidence type="ECO:0000313" key="1">
    <source>
        <dbReference type="EMBL" id="AKH06642.1"/>
    </source>
</evidence>
<dbReference type="Proteomes" id="UP000839581">
    <property type="component" value="Unassembled WGS sequence"/>
</dbReference>
<accession>A0A5K1VJ58</accession>
<dbReference type="Proteomes" id="UP000034636">
    <property type="component" value="Chromosome"/>
</dbReference>
<evidence type="ECO:0000313" key="7">
    <source>
        <dbReference type="Proteomes" id="UP000034636"/>
    </source>
</evidence>
<evidence type="ECO:0000313" key="3">
    <source>
        <dbReference type="EMBL" id="ECV8763878.1"/>
    </source>
</evidence>
<evidence type="ECO:0000313" key="4">
    <source>
        <dbReference type="EMBL" id="HAB2205469.1"/>
    </source>
</evidence>
<dbReference type="EMBL" id="DAAFZZ010000032">
    <property type="protein sequence ID" value="HAB2205469.1"/>
    <property type="molecule type" value="Genomic_DNA"/>
</dbReference>
<protein>
    <submittedName>
        <fullName evidence="1">Uncharacterized protein</fullName>
    </submittedName>
</protein>
<gene>
    <name evidence="3" type="ORF">AAB27_23705</name>
    <name evidence="6" type="ORF">AU613_26055</name>
    <name evidence="5" type="ORF">DD95_21200</name>
    <name evidence="2" type="ORF">E0935_25595</name>
    <name evidence="4" type="ORF">GB171_23850</name>
    <name evidence="1" type="ORF">SE14_01075</name>
</gene>
<evidence type="ECO:0000313" key="6">
    <source>
        <dbReference type="EMBL" id="MIT52292.1"/>
    </source>
</evidence>
<sequence>MKTKKYDERKDLDLWFGLSYAAFLVMPRVAMMQMPEEWREKMAELLNQYDETIDTAAFGVKGCRVNALTGDGKLMKMPAELLNYRHPQPETVEALLLSKGEG</sequence>
<dbReference type="EMBL" id="AAIKGB010000059">
    <property type="protein sequence ID" value="ECF1546587.1"/>
    <property type="molecule type" value="Genomic_DNA"/>
</dbReference>
<evidence type="ECO:0000313" key="2">
    <source>
        <dbReference type="EMBL" id="ECF1546587.1"/>
    </source>
</evidence>
<dbReference type="AlphaFoldDB" id="A0A0F7J533"/>
<reference evidence="4" key="3">
    <citation type="journal article" date="2018" name="Genome Biol.">
        <title>SKESA: strategic k-mer extension for scrupulous assemblies.</title>
        <authorList>
            <person name="Souvorov A."/>
            <person name="Agarwala R."/>
            <person name="Lipman D.J."/>
        </authorList>
    </citation>
    <scope>NUCLEOTIDE SEQUENCE</scope>
    <source>
        <strain evidence="4">Salmonella enterica</strain>
    </source>
</reference>
<accession>A0A504Z780</accession>
<dbReference type="Proteomes" id="UP000054461">
    <property type="component" value="Unassembled WGS sequence"/>
</dbReference>
<reference evidence="5 8" key="1">
    <citation type="submission" date="2014-09" db="EMBL/GenBank/DDBJ databases">
        <title>Salmonella Genotype and Phenotype Association.</title>
        <authorList>
            <person name="Chen Y."/>
            <person name="Folster J."/>
            <person name="Ayers S."/>
            <person name="Kabera C."/>
            <person name="Li C."/>
            <person name="Mukherjee S."/>
            <person name="Lam C."/>
            <person name="Zhao S."/>
            <person name="McDermott P."/>
        </authorList>
    </citation>
    <scope>NUCLEOTIDE SEQUENCE [LARGE SCALE GENOMIC DNA]</scope>
    <source>
        <strain evidence="5 8">CVM N32045</strain>
    </source>
</reference>
<dbReference type="EMBL" id="RSUA01000102">
    <property type="protein sequence ID" value="MIT52292.1"/>
    <property type="molecule type" value="Genomic_DNA"/>
</dbReference>
<dbReference type="EMBL" id="AAKUOT010000093">
    <property type="protein sequence ID" value="ECV8763878.1"/>
    <property type="molecule type" value="Genomic_DNA"/>
</dbReference>
<organism evidence="1 7">
    <name type="scientific">Salmonella typhimurium</name>
    <dbReference type="NCBI Taxonomy" id="90371"/>
    <lineage>
        <taxon>Bacteria</taxon>
        <taxon>Pseudomonadati</taxon>
        <taxon>Pseudomonadota</taxon>
        <taxon>Gammaproteobacteria</taxon>
        <taxon>Enterobacterales</taxon>
        <taxon>Enterobacteriaceae</taxon>
        <taxon>Salmonella</taxon>
    </lineage>
</organism>
<reference evidence="2" key="4">
    <citation type="submission" date="2019-03" db="EMBL/GenBank/DDBJ databases">
        <authorList>
            <person name="Ashton P.M."/>
            <person name="Dallman T."/>
            <person name="Nair S."/>
            <person name="De Pinna E."/>
            <person name="Peters T."/>
            <person name="Grant K."/>
        </authorList>
    </citation>
    <scope>NUCLEOTIDE SEQUENCE [LARGE SCALE GENOMIC DNA]</scope>
    <source>
        <strain evidence="2">265852</strain>
        <strain evidence="6">29290</strain>
        <strain evidence="3">86846</strain>
    </source>
</reference>
<evidence type="ECO:0000313" key="8">
    <source>
        <dbReference type="Proteomes" id="UP000054461"/>
    </source>
</evidence>
<dbReference type="RefSeq" id="WP_000850457.1">
    <property type="nucleotide sequence ID" value="NZ_AP023291.1"/>
</dbReference>
<dbReference type="Proteomes" id="UP000839595">
    <property type="component" value="Unassembled WGS sequence"/>
</dbReference>